<comment type="similarity">
    <text evidence="1">Belongs to the adrenodoxin/putidaredoxin family.</text>
</comment>
<gene>
    <name evidence="8" type="primary">thcC</name>
    <name evidence="8" type="ORF">RS82_02360</name>
</gene>
<protein>
    <submittedName>
        <fullName evidence="8">Rhodocoxin</fullName>
    </submittedName>
</protein>
<keyword evidence="9" id="KW-1185">Reference proteome</keyword>
<keyword evidence="4" id="KW-0408">Iron</keyword>
<evidence type="ECO:0000256" key="1">
    <source>
        <dbReference type="ARBA" id="ARBA00010914"/>
    </source>
</evidence>
<dbReference type="CDD" id="cd00207">
    <property type="entry name" value="fer2"/>
    <property type="match status" value="1"/>
</dbReference>
<evidence type="ECO:0000259" key="7">
    <source>
        <dbReference type="PROSITE" id="PS51085"/>
    </source>
</evidence>
<evidence type="ECO:0000256" key="6">
    <source>
        <dbReference type="ARBA" id="ARBA00034078"/>
    </source>
</evidence>
<comment type="cofactor">
    <cofactor evidence="6">
        <name>[2Fe-2S] cluster</name>
        <dbReference type="ChEBI" id="CHEBI:190135"/>
    </cofactor>
</comment>
<dbReference type="OrthoDB" id="9799640at2"/>
<name>A0A0M2H739_MICTR</name>
<evidence type="ECO:0000313" key="8">
    <source>
        <dbReference type="EMBL" id="KJL42344.1"/>
    </source>
</evidence>
<dbReference type="GO" id="GO:0009055">
    <property type="term" value="F:electron transfer activity"/>
    <property type="evidence" value="ECO:0007669"/>
    <property type="project" value="TreeGrafter"/>
</dbReference>
<keyword evidence="3" id="KW-0479">Metal-binding</keyword>
<evidence type="ECO:0000256" key="3">
    <source>
        <dbReference type="ARBA" id="ARBA00022723"/>
    </source>
</evidence>
<keyword evidence="2" id="KW-0001">2Fe-2S</keyword>
<dbReference type="SUPFAM" id="SSF54292">
    <property type="entry name" value="2Fe-2S ferredoxin-like"/>
    <property type="match status" value="1"/>
</dbReference>
<dbReference type="InterPro" id="IPR012675">
    <property type="entry name" value="Beta-grasp_dom_sf"/>
</dbReference>
<dbReference type="Proteomes" id="UP000034098">
    <property type="component" value="Unassembled WGS sequence"/>
</dbReference>
<keyword evidence="5" id="KW-0411">Iron-sulfur</keyword>
<accession>A0A0M2H739</accession>
<dbReference type="Pfam" id="PF00111">
    <property type="entry name" value="Fer2"/>
    <property type="match status" value="1"/>
</dbReference>
<evidence type="ECO:0000256" key="4">
    <source>
        <dbReference type="ARBA" id="ARBA00023004"/>
    </source>
</evidence>
<evidence type="ECO:0000256" key="5">
    <source>
        <dbReference type="ARBA" id="ARBA00023014"/>
    </source>
</evidence>
<reference evidence="8 9" key="1">
    <citation type="submission" date="2015-02" db="EMBL/GenBank/DDBJ databases">
        <title>Draft genome sequences of ten Microbacterium spp. with emphasis on heavy metal contaminated environments.</title>
        <authorList>
            <person name="Corretto E."/>
        </authorList>
    </citation>
    <scope>NUCLEOTIDE SEQUENCE [LARGE SCALE GENOMIC DNA]</scope>
    <source>
        <strain evidence="8 9">DSM 8608</strain>
    </source>
</reference>
<dbReference type="EMBL" id="JYJA01000035">
    <property type="protein sequence ID" value="KJL42344.1"/>
    <property type="molecule type" value="Genomic_DNA"/>
</dbReference>
<dbReference type="PANTHER" id="PTHR23426:SF65">
    <property type="entry name" value="FERREDOXIN-2, MITOCHONDRIAL"/>
    <property type="match status" value="1"/>
</dbReference>
<dbReference type="RefSeq" id="WP_045299549.1">
    <property type="nucleotide sequence ID" value="NZ_JYJA01000035.1"/>
</dbReference>
<dbReference type="InterPro" id="IPR001041">
    <property type="entry name" value="2Fe-2S_ferredoxin-type"/>
</dbReference>
<feature type="domain" description="2Fe-2S ferredoxin-type" evidence="7">
    <location>
        <begin position="2"/>
        <end position="103"/>
    </location>
</feature>
<comment type="caution">
    <text evidence="8">The sequence shown here is derived from an EMBL/GenBank/DDBJ whole genome shotgun (WGS) entry which is preliminary data.</text>
</comment>
<dbReference type="InterPro" id="IPR036010">
    <property type="entry name" value="2Fe-2S_ferredoxin-like_sf"/>
</dbReference>
<evidence type="ECO:0000313" key="9">
    <source>
        <dbReference type="Proteomes" id="UP000034098"/>
    </source>
</evidence>
<evidence type="ECO:0000256" key="2">
    <source>
        <dbReference type="ARBA" id="ARBA00022714"/>
    </source>
</evidence>
<dbReference type="GO" id="GO:0051537">
    <property type="term" value="F:2 iron, 2 sulfur cluster binding"/>
    <property type="evidence" value="ECO:0007669"/>
    <property type="project" value="UniProtKB-KW"/>
</dbReference>
<dbReference type="GO" id="GO:0046872">
    <property type="term" value="F:metal ion binding"/>
    <property type="evidence" value="ECO:0007669"/>
    <property type="project" value="UniProtKB-KW"/>
</dbReference>
<dbReference type="AlphaFoldDB" id="A0A0M2H739"/>
<dbReference type="Gene3D" id="3.10.20.30">
    <property type="match status" value="1"/>
</dbReference>
<sequence>MPKVTFRIADTDSRTIDAPDGTSVMLVAVQAGIPGIVGECGGDMSCATCHVYVEDQTGFKKRSADEEDLLELSDDLRETSRLSCQLKLSAATPEVEVEVPPHD</sequence>
<proteinExistence type="inferred from homology"/>
<dbReference type="PANTHER" id="PTHR23426">
    <property type="entry name" value="FERREDOXIN/ADRENODOXIN"/>
    <property type="match status" value="1"/>
</dbReference>
<dbReference type="GO" id="GO:0140647">
    <property type="term" value="P:P450-containing electron transport chain"/>
    <property type="evidence" value="ECO:0007669"/>
    <property type="project" value="InterPro"/>
</dbReference>
<dbReference type="InterPro" id="IPR001055">
    <property type="entry name" value="Adrenodoxin-like"/>
</dbReference>
<dbReference type="PATRIC" id="fig|69370.6.peg.2398"/>
<organism evidence="8 9">
    <name type="scientific">Microbacterium trichothecenolyticum</name>
    <name type="common">Aureobacterium trichothecenolyticum</name>
    <dbReference type="NCBI Taxonomy" id="69370"/>
    <lineage>
        <taxon>Bacteria</taxon>
        <taxon>Bacillati</taxon>
        <taxon>Actinomycetota</taxon>
        <taxon>Actinomycetes</taxon>
        <taxon>Micrococcales</taxon>
        <taxon>Microbacteriaceae</taxon>
        <taxon>Microbacterium</taxon>
    </lineage>
</organism>
<dbReference type="PROSITE" id="PS51085">
    <property type="entry name" value="2FE2S_FER_2"/>
    <property type="match status" value="1"/>
</dbReference>